<organism evidence="5 6">
    <name type="scientific">Mythimna separata</name>
    <name type="common">Oriental armyworm</name>
    <name type="synonym">Pseudaletia separata</name>
    <dbReference type="NCBI Taxonomy" id="271217"/>
    <lineage>
        <taxon>Eukaryota</taxon>
        <taxon>Metazoa</taxon>
        <taxon>Ecdysozoa</taxon>
        <taxon>Arthropoda</taxon>
        <taxon>Hexapoda</taxon>
        <taxon>Insecta</taxon>
        <taxon>Pterygota</taxon>
        <taxon>Neoptera</taxon>
        <taxon>Endopterygota</taxon>
        <taxon>Lepidoptera</taxon>
        <taxon>Glossata</taxon>
        <taxon>Ditrysia</taxon>
        <taxon>Noctuoidea</taxon>
        <taxon>Noctuidae</taxon>
        <taxon>Noctuinae</taxon>
        <taxon>Hadenini</taxon>
        <taxon>Mythimna</taxon>
    </lineage>
</organism>
<feature type="signal peptide" evidence="3">
    <location>
        <begin position="1"/>
        <end position="17"/>
    </location>
</feature>
<keyword evidence="6" id="KW-1185">Reference proteome</keyword>
<dbReference type="PANTHER" id="PTHR10334">
    <property type="entry name" value="CYSTEINE-RICH SECRETORY PROTEIN-RELATED"/>
    <property type="match status" value="1"/>
</dbReference>
<dbReference type="InterPro" id="IPR014044">
    <property type="entry name" value="CAP_dom"/>
</dbReference>
<evidence type="ECO:0000313" key="6">
    <source>
        <dbReference type="Proteomes" id="UP001231518"/>
    </source>
</evidence>
<gene>
    <name evidence="5" type="ORF">PYW07_010185</name>
</gene>
<feature type="chain" id="PRO_5042245941" description="SCP domain-containing protein" evidence="3">
    <location>
        <begin position="18"/>
        <end position="534"/>
    </location>
</feature>
<dbReference type="EMBL" id="JARGEI010000018">
    <property type="protein sequence ID" value="KAJ8715703.1"/>
    <property type="molecule type" value="Genomic_DNA"/>
</dbReference>
<dbReference type="SMART" id="SM00198">
    <property type="entry name" value="SCP"/>
    <property type="match status" value="1"/>
</dbReference>
<comment type="subcellular location">
    <subcellularLocation>
        <location evidence="1">Secreted</location>
    </subcellularLocation>
</comment>
<dbReference type="Proteomes" id="UP001231518">
    <property type="component" value="Chromosome 24"/>
</dbReference>
<dbReference type="AlphaFoldDB" id="A0AAD7YI67"/>
<keyword evidence="3" id="KW-0732">Signal</keyword>
<evidence type="ECO:0000256" key="2">
    <source>
        <dbReference type="ARBA" id="ARBA00022525"/>
    </source>
</evidence>
<dbReference type="SUPFAM" id="SSF55797">
    <property type="entry name" value="PR-1-like"/>
    <property type="match status" value="1"/>
</dbReference>
<evidence type="ECO:0000259" key="4">
    <source>
        <dbReference type="SMART" id="SM00198"/>
    </source>
</evidence>
<feature type="domain" description="SCP" evidence="4">
    <location>
        <begin position="63"/>
        <end position="232"/>
    </location>
</feature>
<keyword evidence="2" id="KW-0964">Secreted</keyword>
<proteinExistence type="predicted"/>
<protein>
    <recommendedName>
        <fullName evidence="4">SCP domain-containing protein</fullName>
    </recommendedName>
</protein>
<sequence length="534" mass="61506">MCRWILSWVLLTSLVTAISEEQQYCAVRYRRLCQGKGHHVACQFPDAGPGPSCERYTPIKFTNDLKHFITHYLNRRRQRIAAGNERVRGGVHLPKPQVMMLVEWDRELALLAQRLADQCYFVHDDCRATVRYPYAGQTVGEVRWRRSSESDELSAQRAIRRVLDAWWGERRRVQSKQLTAPFRLTSKGNVWGHFSQLAVWNLQAVGCGAVRHGARHSRLLLVCDFSHTNMLGQRTLVPGSTAPCPIHTVRKSRTAYPLLCAPVRRSVPSGSQEFGIEDNFEEDEEDDNAITTDVGDLSSSELWYSSSGTIACHSSLVKSKTTREFIDEPRNIDNEIYQEFPTAPTTLIEAVVLKLDQDLEEKTRSKVHNMNVNYKQAHNTFEINQFENVVRNDWKARKKPHVGQWRDNNHQENLEEVIPLTIPPREITETVDPTAAEVYRPKEDEPRTAEEVYRPTIREGSAHDESYFRPRWRQTRIRPQRPGANALLISTSTATHATATKKEFIQVSLNLDKEDIDQLFRDTGFNVHWRKHTT</sequence>
<dbReference type="GO" id="GO:0005576">
    <property type="term" value="C:extracellular region"/>
    <property type="evidence" value="ECO:0007669"/>
    <property type="project" value="UniProtKB-SubCell"/>
</dbReference>
<evidence type="ECO:0000313" key="5">
    <source>
        <dbReference type="EMBL" id="KAJ8715703.1"/>
    </source>
</evidence>
<evidence type="ECO:0000256" key="3">
    <source>
        <dbReference type="SAM" id="SignalP"/>
    </source>
</evidence>
<reference evidence="5" key="1">
    <citation type="submission" date="2023-03" db="EMBL/GenBank/DDBJ databases">
        <title>Chromosome-level genomes of two armyworms, Mythimna separata and Mythimna loreyi, provide insights into the biosynthesis and reception of sex pheromones.</title>
        <authorList>
            <person name="Zhao H."/>
        </authorList>
    </citation>
    <scope>NUCLEOTIDE SEQUENCE</scope>
    <source>
        <strain evidence="5">BeijingLab</strain>
        <tissue evidence="5">Pupa</tissue>
    </source>
</reference>
<dbReference type="Gene3D" id="3.40.33.10">
    <property type="entry name" value="CAP"/>
    <property type="match status" value="1"/>
</dbReference>
<name>A0AAD7YI67_MYTSE</name>
<dbReference type="InterPro" id="IPR001283">
    <property type="entry name" value="CRISP-related"/>
</dbReference>
<comment type="caution">
    <text evidence="5">The sequence shown here is derived from an EMBL/GenBank/DDBJ whole genome shotgun (WGS) entry which is preliminary data.</text>
</comment>
<accession>A0AAD7YI67</accession>
<dbReference type="CDD" id="cd05380">
    <property type="entry name" value="CAP_euk"/>
    <property type="match status" value="1"/>
</dbReference>
<evidence type="ECO:0000256" key="1">
    <source>
        <dbReference type="ARBA" id="ARBA00004613"/>
    </source>
</evidence>
<dbReference type="InterPro" id="IPR035940">
    <property type="entry name" value="CAP_sf"/>
</dbReference>
<dbReference type="Pfam" id="PF00188">
    <property type="entry name" value="CAP"/>
    <property type="match status" value="1"/>
</dbReference>